<dbReference type="InterPro" id="IPR000014">
    <property type="entry name" value="PAS"/>
</dbReference>
<evidence type="ECO:0000256" key="1">
    <source>
        <dbReference type="SAM" id="MobiDB-lite"/>
    </source>
</evidence>
<dbReference type="SMART" id="SM00267">
    <property type="entry name" value="GGDEF"/>
    <property type="match status" value="1"/>
</dbReference>
<dbReference type="InterPro" id="IPR000160">
    <property type="entry name" value="GGDEF_dom"/>
</dbReference>
<feature type="compositionally biased region" description="Basic and acidic residues" evidence="1">
    <location>
        <begin position="583"/>
        <end position="600"/>
    </location>
</feature>
<sequence>MGSDMHDDRSVAPGADSQALLMGWAGPGLAMDAAGAVTAANPAGAQLLTRDDGWLDLLSRWVADGGALQPGTHSSPLPDQEVVEWTPLALPPQVDGSDGSDGNGQPRYLLLGRMATLERRLRQALTESRQRYKDLVEISSDFAWETGPDGRFAFVSPAGAIGYRPDDLVGRHPNDFLLPEFDDGLSPFEARDAIERVEVWLRAADGRPACLISSALPLTGPDGRWAGARGACRDITDARLRAMELAQVRLREQYLGYIVSSTRDDVDPARTLEIAAGVAVNATGAAGSALRARTVGTTDYTPVGTPVGAEERIPPELETVLAGLPQRAAGSEGPVTVHAAGYDVLAARTLFRHEVNGAVLVWRPAADTNTAEDTSGEGAKASGWSADDLSMVRTIADHVGAAIAQARYQERLKTLSERDGLTGLYNRRTVMELLGQRLGAKTGGSSALLYFDLDNFKAVNDLRGHTAGDDVLRAVGDLLRRMARPGDLAGRLGGDEFVLWVDRVDGDQALSVADRLLREAAEFLRPLSAGPEKPLGVSVGVAVHRGGGGELAQSLVDRGDQGMYAAKRLGKGHRTLAPAYSDDTGKEAPGEPGEPREKDS</sequence>
<proteinExistence type="predicted"/>
<accession>A0A560H8B1</accession>
<dbReference type="InterPro" id="IPR029787">
    <property type="entry name" value="Nucleotide_cyclase"/>
</dbReference>
<comment type="caution">
    <text evidence="4">The sequence shown here is derived from an EMBL/GenBank/DDBJ whole genome shotgun (WGS) entry which is preliminary data.</text>
</comment>
<name>A0A560H8B1_9PROT</name>
<evidence type="ECO:0000259" key="2">
    <source>
        <dbReference type="PROSITE" id="PS50113"/>
    </source>
</evidence>
<organism evidence="4 5">
    <name type="scientific">Nitrospirillum amazonense</name>
    <dbReference type="NCBI Taxonomy" id="28077"/>
    <lineage>
        <taxon>Bacteria</taxon>
        <taxon>Pseudomonadati</taxon>
        <taxon>Pseudomonadota</taxon>
        <taxon>Alphaproteobacteria</taxon>
        <taxon>Rhodospirillales</taxon>
        <taxon>Azospirillaceae</taxon>
        <taxon>Nitrospirillum</taxon>
    </lineage>
</organism>
<reference evidence="4 5" key="1">
    <citation type="submission" date="2019-06" db="EMBL/GenBank/DDBJ databases">
        <title>Genomic Encyclopedia of Type Strains, Phase IV (KMG-V): Genome sequencing to study the core and pangenomes of soil and plant-associated prokaryotes.</title>
        <authorList>
            <person name="Whitman W."/>
        </authorList>
    </citation>
    <scope>NUCLEOTIDE SEQUENCE [LARGE SCALE GENOMIC DNA]</scope>
    <source>
        <strain evidence="4 5">BR 11622</strain>
    </source>
</reference>
<dbReference type="InterPro" id="IPR043128">
    <property type="entry name" value="Rev_trsase/Diguanyl_cyclase"/>
</dbReference>
<evidence type="ECO:0000313" key="4">
    <source>
        <dbReference type="EMBL" id="TWB41740.1"/>
    </source>
</evidence>
<dbReference type="PANTHER" id="PTHR44757">
    <property type="entry name" value="DIGUANYLATE CYCLASE DGCP"/>
    <property type="match status" value="1"/>
</dbReference>
<dbReference type="NCBIfam" id="TIGR00254">
    <property type="entry name" value="GGDEF"/>
    <property type="match status" value="1"/>
</dbReference>
<gene>
    <name evidence="4" type="ORF">FBZ90_107111</name>
</gene>
<feature type="region of interest" description="Disordered" evidence="1">
    <location>
        <begin position="574"/>
        <end position="600"/>
    </location>
</feature>
<dbReference type="InterPro" id="IPR000700">
    <property type="entry name" value="PAS-assoc_C"/>
</dbReference>
<dbReference type="Proteomes" id="UP000315751">
    <property type="component" value="Unassembled WGS sequence"/>
</dbReference>
<keyword evidence="5" id="KW-1185">Reference proteome</keyword>
<dbReference type="PANTHER" id="PTHR44757:SF2">
    <property type="entry name" value="BIOFILM ARCHITECTURE MAINTENANCE PROTEIN MBAA"/>
    <property type="match status" value="1"/>
</dbReference>
<dbReference type="SUPFAM" id="SSF55073">
    <property type="entry name" value="Nucleotide cyclase"/>
    <property type="match status" value="1"/>
</dbReference>
<dbReference type="PROSITE" id="PS50887">
    <property type="entry name" value="GGDEF"/>
    <property type="match status" value="1"/>
</dbReference>
<dbReference type="AlphaFoldDB" id="A0A560H8B1"/>
<dbReference type="Gene3D" id="3.30.450.20">
    <property type="entry name" value="PAS domain"/>
    <property type="match status" value="1"/>
</dbReference>
<dbReference type="EMBL" id="VITR01000007">
    <property type="protein sequence ID" value="TWB41740.1"/>
    <property type="molecule type" value="Genomic_DNA"/>
</dbReference>
<feature type="domain" description="PAC" evidence="2">
    <location>
        <begin position="195"/>
        <end position="247"/>
    </location>
</feature>
<dbReference type="NCBIfam" id="TIGR00229">
    <property type="entry name" value="sensory_box"/>
    <property type="match status" value="1"/>
</dbReference>
<dbReference type="PROSITE" id="PS50113">
    <property type="entry name" value="PAC"/>
    <property type="match status" value="1"/>
</dbReference>
<evidence type="ECO:0000313" key="5">
    <source>
        <dbReference type="Proteomes" id="UP000315751"/>
    </source>
</evidence>
<dbReference type="InterPro" id="IPR052155">
    <property type="entry name" value="Biofilm_reg_signaling"/>
</dbReference>
<dbReference type="Pfam" id="PF00990">
    <property type="entry name" value="GGDEF"/>
    <property type="match status" value="1"/>
</dbReference>
<dbReference type="Pfam" id="PF08448">
    <property type="entry name" value="PAS_4"/>
    <property type="match status" value="1"/>
</dbReference>
<feature type="domain" description="GGDEF" evidence="3">
    <location>
        <begin position="444"/>
        <end position="579"/>
    </location>
</feature>
<dbReference type="InterPro" id="IPR035965">
    <property type="entry name" value="PAS-like_dom_sf"/>
</dbReference>
<protein>
    <submittedName>
        <fullName evidence="4">PAS domain S-box-containing protein/diguanylate cyclase (GGDEF)-like protein</fullName>
    </submittedName>
</protein>
<dbReference type="CDD" id="cd00130">
    <property type="entry name" value="PAS"/>
    <property type="match status" value="1"/>
</dbReference>
<dbReference type="CDD" id="cd01949">
    <property type="entry name" value="GGDEF"/>
    <property type="match status" value="1"/>
</dbReference>
<dbReference type="SUPFAM" id="SSF55785">
    <property type="entry name" value="PYP-like sensor domain (PAS domain)"/>
    <property type="match status" value="1"/>
</dbReference>
<evidence type="ECO:0000259" key="3">
    <source>
        <dbReference type="PROSITE" id="PS50887"/>
    </source>
</evidence>
<dbReference type="Gene3D" id="3.30.70.270">
    <property type="match status" value="1"/>
</dbReference>
<dbReference type="InterPro" id="IPR013656">
    <property type="entry name" value="PAS_4"/>
</dbReference>